<name>A0A9K3GJN4_9EUKA</name>
<comment type="caution">
    <text evidence="1">The sequence shown here is derived from an EMBL/GenBank/DDBJ whole genome shotgun (WGS) entry which is preliminary data.</text>
</comment>
<protein>
    <submittedName>
        <fullName evidence="1">Uncharacterized protein</fullName>
    </submittedName>
</protein>
<dbReference type="Gene3D" id="3.80.10.10">
    <property type="entry name" value="Ribonuclease Inhibitor"/>
    <property type="match status" value="2"/>
</dbReference>
<evidence type="ECO:0000313" key="1">
    <source>
        <dbReference type="EMBL" id="GIQ84765.1"/>
    </source>
</evidence>
<dbReference type="Proteomes" id="UP000265618">
    <property type="component" value="Unassembled WGS sequence"/>
</dbReference>
<accession>A0A9K3GJN4</accession>
<dbReference type="SUPFAM" id="SSF52047">
    <property type="entry name" value="RNI-like"/>
    <property type="match status" value="1"/>
</dbReference>
<sequence>MDTEDDHGSDMPVGMGDSGLGLFELGLGAASEASLQTWLCDPVTLVGQAGLVLDAIPVIGYRILPFLPQVCRVLEGICRQGTGPSGNNTPRPSASCRDSCSQIALSLIEHCLPVFHIPSVHIQHQSGCSLLSGMDETGWLWRPSPGHHSHRVSGGYASHGSHGVDRLSHILSLLSSLQCPSSAYPDIHVTYPGHTVSERGGTAPGYGSVSLSLPLSTDCSETVSTRILSVHSSVSQGVSLPHIIRAHPYLECADISVFGRGNVPSPIPQHMGTRNPSLTALRLSRVRPAQLASLSHPPFAALTTLILSSCRLSAQGVDTLCDTLLDGHLLYLHALDVSGNVLQDRPLIHLLSTLTHCTEVANQAWTRAQVGLGGGHHHHGVVADTGTETETLLDTPFQTERDSDIWHGERVYGLPMQHSRLLLKRTSHSMTRHGSIPNRDSKRCRRHAVVWQLRVGDNAQSSAITHAVALYTQATLDNMVHRVGVDMGHRQRQMGHIHTPPPHVLLGVSGVTRLAPSREANLDLSFSDLCHILDSVRVHTYPDDTYPQGDGVPVCECLDGVGVTVDMANNPADPSLPLPKRHSLPHAVRDIYYRRNTLLCAVTTLNLENCNLHASHVQYLLSMLHHLGEACRLESLTLDDNPLPSLPSLIAGSLNSGDMPRLHTLSLLNIGSVSAACTSSLLGALCPRVQRGAFHTLLLGGFACDTSTLAMLGEPVLGCGESWVRRDRERGTAMPVLRALVLSSFNCRQVPYGLDGYHRQRLERSVEVLLHTQYLSLQPHRSPDHTLTSLLLPALSTSGHCIRGASISGCRVSGKVVTRLLRVLSGMTPPRLCLLDIRGVPIDAEGVSAMQTLISSRACPKYILATETRGKHAALLAAVVEGVASAQCQSVICIPGCAEGASKLSSRAPLLHSNPCCCIVHTRGSDSVARHRARGPVRRELMHPHSLMGLCTGTTLPETVLMQILDGPRLE</sequence>
<dbReference type="EMBL" id="BDIP01001613">
    <property type="protein sequence ID" value="GIQ84765.1"/>
    <property type="molecule type" value="Genomic_DNA"/>
</dbReference>
<dbReference type="SMART" id="SM00368">
    <property type="entry name" value="LRR_RI"/>
    <property type="match status" value="3"/>
</dbReference>
<gene>
    <name evidence="1" type="ORF">KIPB_006319</name>
</gene>
<organism evidence="1 2">
    <name type="scientific">Kipferlia bialata</name>
    <dbReference type="NCBI Taxonomy" id="797122"/>
    <lineage>
        <taxon>Eukaryota</taxon>
        <taxon>Metamonada</taxon>
        <taxon>Carpediemonas-like organisms</taxon>
        <taxon>Kipferlia</taxon>
    </lineage>
</organism>
<reference evidence="1 2" key="1">
    <citation type="journal article" date="2018" name="PLoS ONE">
        <title>The draft genome of Kipferlia bialata reveals reductive genome evolution in fornicate parasites.</title>
        <authorList>
            <person name="Tanifuji G."/>
            <person name="Takabayashi S."/>
            <person name="Kume K."/>
            <person name="Takagi M."/>
            <person name="Nakayama T."/>
            <person name="Kamikawa R."/>
            <person name="Inagaki Y."/>
            <person name="Hashimoto T."/>
        </authorList>
    </citation>
    <scope>NUCLEOTIDE SEQUENCE [LARGE SCALE GENOMIC DNA]</scope>
    <source>
        <strain evidence="1">NY0173</strain>
    </source>
</reference>
<dbReference type="AlphaFoldDB" id="A0A9K3GJN4"/>
<dbReference type="InterPro" id="IPR032675">
    <property type="entry name" value="LRR_dom_sf"/>
</dbReference>
<proteinExistence type="predicted"/>
<evidence type="ECO:0000313" key="2">
    <source>
        <dbReference type="Proteomes" id="UP000265618"/>
    </source>
</evidence>
<keyword evidence="2" id="KW-1185">Reference proteome</keyword>